<reference evidence="1 2" key="1">
    <citation type="submission" date="2020-07" db="EMBL/GenBank/DDBJ databases">
        <title>Huge and variable diversity of episymbiotic CPR bacteria and DPANN archaea in groundwater ecosystems.</title>
        <authorList>
            <person name="He C.Y."/>
            <person name="Keren R."/>
            <person name="Whittaker M."/>
            <person name="Farag I.F."/>
            <person name="Doudna J."/>
            <person name="Cate J.H.D."/>
            <person name="Banfield J.F."/>
        </authorList>
    </citation>
    <scope>NUCLEOTIDE SEQUENCE [LARGE SCALE GENOMIC DNA]</scope>
    <source>
        <strain evidence="1">NC_groundwater_70_Ag_B-0.1um_54_66</strain>
    </source>
</reference>
<sequence>MGNGKNLIIASPNAALVADSGVPALLEQIRPAWKAKSLINRVQRLVAVDPSSACQRLLNAAIHDLKDKIVIAGIDIAREAAKQYKLPPLEGVEEIENYPTAKVIDLAYRMGLLSRPEWRRVSRCYEIRRDLEHEDDEYEAGVEDCVYIFKTCIEVILGRDPIHLLKVTDVKEIVEQSDPVTASETLVDDFAHAPQPRQTEIFKFLISIALDKDKSDIVQQNAFTILNALEAHVQNAVKLDVAQHLQTKIGRVKLERRHVRVAIASGALPYLRQNQLKDFYTDVLAQMKVVGTSWGAFNEHGELLRSFREVGGLRFCPEAIRKEILLWLVLTYIGTPGGRTSYGNIRNVFYSNTAAPIIREIIDESSSLIGDDIKALQKNKSVMALTSDKHIARRMESLIDIVDSDEDDSD</sequence>
<dbReference type="Proteomes" id="UP000595362">
    <property type="component" value="Chromosome"/>
</dbReference>
<evidence type="ECO:0000313" key="1">
    <source>
        <dbReference type="EMBL" id="QQG37386.1"/>
    </source>
</evidence>
<protein>
    <submittedName>
        <fullName evidence="1">Uncharacterized protein</fullName>
    </submittedName>
</protein>
<dbReference type="EMBL" id="CP066681">
    <property type="protein sequence ID" value="QQG37386.1"/>
    <property type="molecule type" value="Genomic_DNA"/>
</dbReference>
<accession>A0A7T5UIW2</accession>
<evidence type="ECO:0000313" key="2">
    <source>
        <dbReference type="Proteomes" id="UP000595362"/>
    </source>
</evidence>
<organism evidence="1 2">
    <name type="scientific">Micavibrio aeruginosavorus</name>
    <dbReference type="NCBI Taxonomy" id="349221"/>
    <lineage>
        <taxon>Bacteria</taxon>
        <taxon>Pseudomonadati</taxon>
        <taxon>Bdellovibrionota</taxon>
        <taxon>Bdellovibrionia</taxon>
        <taxon>Bdellovibrionales</taxon>
        <taxon>Pseudobdellovibrionaceae</taxon>
        <taxon>Micavibrio</taxon>
    </lineage>
</organism>
<proteinExistence type="predicted"/>
<gene>
    <name evidence="1" type="ORF">HYS17_06255</name>
</gene>
<dbReference type="AlphaFoldDB" id="A0A7T5UIW2"/>
<name>A0A7T5UIW2_9BACT</name>